<dbReference type="PROSITE" id="PS50076">
    <property type="entry name" value="DNAJ_2"/>
    <property type="match status" value="1"/>
</dbReference>
<evidence type="ECO:0000259" key="2">
    <source>
        <dbReference type="PROSITE" id="PS50076"/>
    </source>
</evidence>
<dbReference type="Pfam" id="PF23551">
    <property type="entry name" value="Zn_ribbon_20"/>
    <property type="match status" value="1"/>
</dbReference>
<dbReference type="InterPro" id="IPR001623">
    <property type="entry name" value="DnaJ_domain"/>
</dbReference>
<proteinExistence type="predicted"/>
<feature type="region of interest" description="Disordered" evidence="1">
    <location>
        <begin position="125"/>
        <end position="177"/>
    </location>
</feature>
<dbReference type="Pfam" id="PF11926">
    <property type="entry name" value="DUF3444"/>
    <property type="match status" value="1"/>
</dbReference>
<dbReference type="Pfam" id="PF00226">
    <property type="entry name" value="DnaJ"/>
    <property type="match status" value="1"/>
</dbReference>
<dbReference type="AlphaFoldDB" id="A0AAN7KJQ6"/>
<dbReference type="InterPro" id="IPR036869">
    <property type="entry name" value="J_dom_sf"/>
</dbReference>
<dbReference type="CDD" id="cd06257">
    <property type="entry name" value="DnaJ"/>
    <property type="match status" value="1"/>
</dbReference>
<dbReference type="Gene3D" id="1.10.287.110">
    <property type="entry name" value="DnaJ domain"/>
    <property type="match status" value="1"/>
</dbReference>
<dbReference type="InterPro" id="IPR024593">
    <property type="entry name" value="DUF3444"/>
</dbReference>
<comment type="caution">
    <text evidence="3">The sequence shown here is derived from an EMBL/GenBank/DDBJ whole genome shotgun (WGS) entry which is preliminary data.</text>
</comment>
<evidence type="ECO:0000256" key="1">
    <source>
        <dbReference type="SAM" id="MobiDB-lite"/>
    </source>
</evidence>
<feature type="compositionally biased region" description="Low complexity" evidence="1">
    <location>
        <begin position="240"/>
        <end position="263"/>
    </location>
</feature>
<reference evidence="3 4" key="1">
    <citation type="journal article" date="2023" name="Hortic Res">
        <title>Pangenome of water caltrop reveals structural variations and asymmetric subgenome divergence after allopolyploidization.</title>
        <authorList>
            <person name="Zhang X."/>
            <person name="Chen Y."/>
            <person name="Wang L."/>
            <person name="Yuan Y."/>
            <person name="Fang M."/>
            <person name="Shi L."/>
            <person name="Lu R."/>
            <person name="Comes H.P."/>
            <person name="Ma Y."/>
            <person name="Chen Y."/>
            <person name="Huang G."/>
            <person name="Zhou Y."/>
            <person name="Zheng Z."/>
            <person name="Qiu Y."/>
        </authorList>
    </citation>
    <scope>NUCLEOTIDE SEQUENCE [LARGE SCALE GENOMIC DNA]</scope>
    <source>
        <strain evidence="3">F231</strain>
    </source>
</reference>
<feature type="compositionally biased region" description="Basic and acidic residues" evidence="1">
    <location>
        <begin position="276"/>
        <end position="291"/>
    </location>
</feature>
<gene>
    <name evidence="3" type="ORF">SAY86_025632</name>
</gene>
<evidence type="ECO:0000313" key="3">
    <source>
        <dbReference type="EMBL" id="KAK4764542.1"/>
    </source>
</evidence>
<organism evidence="3 4">
    <name type="scientific">Trapa natans</name>
    <name type="common">Water chestnut</name>
    <dbReference type="NCBI Taxonomy" id="22666"/>
    <lineage>
        <taxon>Eukaryota</taxon>
        <taxon>Viridiplantae</taxon>
        <taxon>Streptophyta</taxon>
        <taxon>Embryophyta</taxon>
        <taxon>Tracheophyta</taxon>
        <taxon>Spermatophyta</taxon>
        <taxon>Magnoliopsida</taxon>
        <taxon>eudicotyledons</taxon>
        <taxon>Gunneridae</taxon>
        <taxon>Pentapetalae</taxon>
        <taxon>rosids</taxon>
        <taxon>malvids</taxon>
        <taxon>Myrtales</taxon>
        <taxon>Lythraceae</taxon>
        <taxon>Trapa</taxon>
    </lineage>
</organism>
<dbReference type="EMBL" id="JAXQNO010000023">
    <property type="protein sequence ID" value="KAK4764542.1"/>
    <property type="molecule type" value="Genomic_DNA"/>
</dbReference>
<dbReference type="Proteomes" id="UP001346149">
    <property type="component" value="Unassembled WGS sequence"/>
</dbReference>
<sequence>MECNKGEAVRAKEIAEKKFRSKDVVGAMKFALKAQNLYPELDGVQQMVSTLDVLIASEHKVCGECDWYKVLGVDPRADDETVRKQYRKIALSMHPDKNKSVGADEAFKLVSQAWSLVSDKVKRTAYDQKRKANTSQKVPNPRGSGSHAPAQADGLHNPKNNASLGKKTRKGNGVSGQYFHRQKSDTFWTVCHRCRTQYEYLRVYLNHNLLCPNCHKVFYAIEIPPPSSNVHRTRHHHSHQSQTTHQTTPNWGQSSGGASSSAANAFHQAYPKVKRNREEGQTNMKREEALRRKVSSVNASKRKVSTNEMMISDQKKVPSSTQTRVVGAANSIESDIRKMLMQKARTEICNNLNTQKIYTAEEAAVVEDLNGDLTANGFNSVEPMDIDYNHSCALKESFWNVSIDVPDPDFHDFDKDRSEKSFAENQVWAIYDDADGMPRRYALIRSVVSFNPFKVKISWLIPMTNSQYGVLNWLTSGFLVTCGDFWLGRCEMINTRNCFSHKVRWTKGSNKMIRILPRKGDVWALYRNWATDWNELTTSKEIHKYDLVEILEDYDEVLGLAILPLVKVAGFRSMFHNHLDYKEVRQIPREEMSRFSHYVPSFLHRGQKGQSALKDCTELDPAATPEEFLHVVAVSTEEILSNGEDV</sequence>
<dbReference type="InterPro" id="IPR056988">
    <property type="entry name" value="Zn_ribbon_pln"/>
</dbReference>
<dbReference type="SMART" id="SM00271">
    <property type="entry name" value="DnaJ"/>
    <property type="match status" value="1"/>
</dbReference>
<accession>A0AAN7KJQ6</accession>
<dbReference type="PANTHER" id="PTHR44137">
    <property type="entry name" value="BNAC03G44070D PROTEIN"/>
    <property type="match status" value="1"/>
</dbReference>
<feature type="domain" description="J" evidence="2">
    <location>
        <begin position="66"/>
        <end position="130"/>
    </location>
</feature>
<name>A0AAN7KJQ6_TRANT</name>
<dbReference type="PRINTS" id="PR00625">
    <property type="entry name" value="JDOMAIN"/>
</dbReference>
<dbReference type="PANTHER" id="PTHR44137:SF58">
    <property type="entry name" value="J DOMAIN-CONTAINING PROTEIN"/>
    <property type="match status" value="1"/>
</dbReference>
<protein>
    <recommendedName>
        <fullName evidence="2">J domain-containing protein</fullName>
    </recommendedName>
</protein>
<evidence type="ECO:0000313" key="4">
    <source>
        <dbReference type="Proteomes" id="UP001346149"/>
    </source>
</evidence>
<feature type="region of interest" description="Disordered" evidence="1">
    <location>
        <begin position="228"/>
        <end position="303"/>
    </location>
</feature>
<keyword evidence="4" id="KW-1185">Reference proteome</keyword>
<dbReference type="SUPFAM" id="SSF46565">
    <property type="entry name" value="Chaperone J-domain"/>
    <property type="match status" value="1"/>
</dbReference>